<evidence type="ECO:0000313" key="5">
    <source>
        <dbReference type="Proteomes" id="UP001238088"/>
    </source>
</evidence>
<organism evidence="4 5">
    <name type="scientific">Cytobacillus purgationiresistens</name>
    <dbReference type="NCBI Taxonomy" id="863449"/>
    <lineage>
        <taxon>Bacteria</taxon>
        <taxon>Bacillati</taxon>
        <taxon>Bacillota</taxon>
        <taxon>Bacilli</taxon>
        <taxon>Bacillales</taxon>
        <taxon>Bacillaceae</taxon>
        <taxon>Cytobacillus</taxon>
    </lineage>
</organism>
<dbReference type="PANTHER" id="PTHR46889">
    <property type="entry name" value="TRANSPOSASE INSF FOR INSERTION SEQUENCE IS3B-RELATED"/>
    <property type="match status" value="1"/>
</dbReference>
<dbReference type="Pfam" id="PF13276">
    <property type="entry name" value="HTH_21"/>
    <property type="match status" value="1"/>
</dbReference>
<dbReference type="Proteomes" id="UP001238088">
    <property type="component" value="Unassembled WGS sequence"/>
</dbReference>
<dbReference type="InterPro" id="IPR025948">
    <property type="entry name" value="HTH-like_dom"/>
</dbReference>
<dbReference type="InterPro" id="IPR036397">
    <property type="entry name" value="RNaseH_sf"/>
</dbReference>
<accession>A0ABU0AE95</accession>
<protein>
    <submittedName>
        <fullName evidence="4">Transposase InsO family protein</fullName>
    </submittedName>
</protein>
<evidence type="ECO:0000313" key="4">
    <source>
        <dbReference type="EMBL" id="MDQ0269578.1"/>
    </source>
</evidence>
<gene>
    <name evidence="4" type="ORF">J2S17_001450</name>
</gene>
<comment type="function">
    <text evidence="1">Involved in the transposition of the insertion sequence.</text>
</comment>
<dbReference type="Gene3D" id="3.30.420.10">
    <property type="entry name" value="Ribonuclease H-like superfamily/Ribonuclease H"/>
    <property type="match status" value="1"/>
</dbReference>
<evidence type="ECO:0000259" key="2">
    <source>
        <dbReference type="Pfam" id="PF00665"/>
    </source>
</evidence>
<feature type="domain" description="Integrase catalytic" evidence="2">
    <location>
        <begin position="121"/>
        <end position="182"/>
    </location>
</feature>
<dbReference type="InterPro" id="IPR050900">
    <property type="entry name" value="Transposase_IS3/IS150/IS904"/>
</dbReference>
<reference evidence="4 5" key="1">
    <citation type="submission" date="2023-07" db="EMBL/GenBank/DDBJ databases">
        <title>Genomic Encyclopedia of Type Strains, Phase IV (KMG-IV): sequencing the most valuable type-strain genomes for metagenomic binning, comparative biology and taxonomic classification.</title>
        <authorList>
            <person name="Goeker M."/>
        </authorList>
    </citation>
    <scope>NUCLEOTIDE SEQUENCE [LARGE SCALE GENOMIC DNA]</scope>
    <source>
        <strain evidence="4 5">DSM 23494</strain>
    </source>
</reference>
<dbReference type="InterPro" id="IPR012337">
    <property type="entry name" value="RNaseH-like_sf"/>
</dbReference>
<proteinExistence type="predicted"/>
<dbReference type="Pfam" id="PF00665">
    <property type="entry name" value="rve"/>
    <property type="match status" value="1"/>
</dbReference>
<feature type="domain" description="HTH-like" evidence="3">
    <location>
        <begin position="40"/>
        <end position="92"/>
    </location>
</feature>
<keyword evidence="5" id="KW-1185">Reference proteome</keyword>
<evidence type="ECO:0000259" key="3">
    <source>
        <dbReference type="Pfam" id="PF13276"/>
    </source>
</evidence>
<comment type="caution">
    <text evidence="4">The sequence shown here is derived from an EMBL/GenBank/DDBJ whole genome shotgun (WGS) entry which is preliminary data.</text>
</comment>
<name>A0ABU0AE95_9BACI</name>
<sequence>MIYNQKEGFPIQVMCDVMDMPRSTYYQSLNKKESARDLENQLLLEQVKLIHQESKRRYRAPKIHFLLLKAGFSISLKRVQRIMRKAEIYSITIKTFCPQSNKKPIEGSESILQQDFSTSKLNEKWVADITYIHSLQDGWCYLASVLDLHSKKSIGYSFSRSMTTDLVLHALNNAISVQQPKPVLFCINPLISYKAKSSSLAESKESCGRCLPSPRAV</sequence>
<dbReference type="InterPro" id="IPR001584">
    <property type="entry name" value="Integrase_cat-core"/>
</dbReference>
<dbReference type="EMBL" id="JAUSUB010000005">
    <property type="protein sequence ID" value="MDQ0269578.1"/>
    <property type="molecule type" value="Genomic_DNA"/>
</dbReference>
<evidence type="ECO:0000256" key="1">
    <source>
        <dbReference type="ARBA" id="ARBA00002286"/>
    </source>
</evidence>
<dbReference type="SUPFAM" id="SSF53098">
    <property type="entry name" value="Ribonuclease H-like"/>
    <property type="match status" value="1"/>
</dbReference>